<dbReference type="PANTHER" id="PTHR30146">
    <property type="entry name" value="LACI-RELATED TRANSCRIPTIONAL REPRESSOR"/>
    <property type="match status" value="1"/>
</dbReference>
<dbReference type="Gene3D" id="1.10.260.40">
    <property type="entry name" value="lambda repressor-like DNA-binding domains"/>
    <property type="match status" value="1"/>
</dbReference>
<organism evidence="5 6">
    <name type="scientific">Rhodococcoides kroppenstedtii</name>
    <dbReference type="NCBI Taxonomy" id="293050"/>
    <lineage>
        <taxon>Bacteria</taxon>
        <taxon>Bacillati</taxon>
        <taxon>Actinomycetota</taxon>
        <taxon>Actinomycetes</taxon>
        <taxon>Mycobacteriales</taxon>
        <taxon>Nocardiaceae</taxon>
        <taxon>Rhodococcoides</taxon>
    </lineage>
</organism>
<dbReference type="AlphaFoldDB" id="A0A1I0TLA1"/>
<name>A0A1I0TLA1_9NOCA</name>
<dbReference type="InterPro" id="IPR010982">
    <property type="entry name" value="Lambda_DNA-bd_dom_sf"/>
</dbReference>
<dbReference type="InterPro" id="IPR028082">
    <property type="entry name" value="Peripla_BP_I"/>
</dbReference>
<keyword evidence="1" id="KW-0805">Transcription regulation</keyword>
<dbReference type="PROSITE" id="PS50932">
    <property type="entry name" value="HTH_LACI_2"/>
    <property type="match status" value="1"/>
</dbReference>
<dbReference type="SMART" id="SM00354">
    <property type="entry name" value="HTH_LACI"/>
    <property type="match status" value="1"/>
</dbReference>
<evidence type="ECO:0000313" key="5">
    <source>
        <dbReference type="EMBL" id="SFA52313.1"/>
    </source>
</evidence>
<keyword evidence="3" id="KW-0804">Transcription</keyword>
<dbReference type="Proteomes" id="UP000182054">
    <property type="component" value="Unassembled WGS sequence"/>
</dbReference>
<evidence type="ECO:0000259" key="4">
    <source>
        <dbReference type="PROSITE" id="PS50932"/>
    </source>
</evidence>
<dbReference type="SUPFAM" id="SSF47413">
    <property type="entry name" value="lambda repressor-like DNA-binding domains"/>
    <property type="match status" value="1"/>
</dbReference>
<dbReference type="CDD" id="cd01392">
    <property type="entry name" value="HTH_LacI"/>
    <property type="match status" value="1"/>
</dbReference>
<dbReference type="OrthoDB" id="2854648at2"/>
<accession>A0A1I0TLA1</accession>
<dbReference type="InterPro" id="IPR046335">
    <property type="entry name" value="LacI/GalR-like_sensor"/>
</dbReference>
<dbReference type="CDD" id="cd06279">
    <property type="entry name" value="PBP1_LacI-like"/>
    <property type="match status" value="1"/>
</dbReference>
<dbReference type="GO" id="GO:0003700">
    <property type="term" value="F:DNA-binding transcription factor activity"/>
    <property type="evidence" value="ECO:0007669"/>
    <property type="project" value="TreeGrafter"/>
</dbReference>
<gene>
    <name evidence="5" type="ORF">SAMN05444374_107129</name>
</gene>
<feature type="domain" description="HTH lacI-type" evidence="4">
    <location>
        <begin position="1"/>
        <end position="54"/>
    </location>
</feature>
<evidence type="ECO:0000313" key="6">
    <source>
        <dbReference type="Proteomes" id="UP000182054"/>
    </source>
</evidence>
<evidence type="ECO:0000256" key="3">
    <source>
        <dbReference type="ARBA" id="ARBA00023163"/>
    </source>
</evidence>
<reference evidence="5 6" key="1">
    <citation type="submission" date="2016-10" db="EMBL/GenBank/DDBJ databases">
        <authorList>
            <person name="de Groot N.N."/>
        </authorList>
    </citation>
    <scope>NUCLEOTIDE SEQUENCE [LARGE SCALE GENOMIC DNA]</scope>
    <source>
        <strain evidence="5 6">DSM 44908</strain>
    </source>
</reference>
<dbReference type="SUPFAM" id="SSF53822">
    <property type="entry name" value="Periplasmic binding protein-like I"/>
    <property type="match status" value="1"/>
</dbReference>
<sequence>MADVAAAAGVSVMTVSYAFGRPDRVSDETRRRVLATADTLGYTGPHRGAQSLRRGRTNDLAVVLTETLTFAFDDPHARRFFSGIADACLDTDTGLVLLPNARDGVAVHRVRDAAVDGYVFWTTVYDDPALSAAVATGRPVCVQGGPADAGAAVVTIDDTAAAEAVAREGLRGARRPMVLSFPADRGRRREVVHGPDPDRVAFPVTRHRLRGYRTAAEAAGLSWAEVPVVFGAGSFRAEGRRAVTEYRDVHRPDAVLAMSDELALGAMVELGADVASGAVSVVGWDDSTEAADAGLTTVAQSLHEQGRIAARIALGAEVDTTAHWSLVTRSSTRS</sequence>
<proteinExistence type="predicted"/>
<dbReference type="Pfam" id="PF13377">
    <property type="entry name" value="Peripla_BP_3"/>
    <property type="match status" value="1"/>
</dbReference>
<evidence type="ECO:0000256" key="2">
    <source>
        <dbReference type="ARBA" id="ARBA00023125"/>
    </source>
</evidence>
<evidence type="ECO:0000256" key="1">
    <source>
        <dbReference type="ARBA" id="ARBA00023015"/>
    </source>
</evidence>
<dbReference type="EMBL" id="FOJN01000007">
    <property type="protein sequence ID" value="SFA52313.1"/>
    <property type="molecule type" value="Genomic_DNA"/>
</dbReference>
<protein>
    <submittedName>
        <fullName evidence="5">Transcriptional regulator, LacI family</fullName>
    </submittedName>
</protein>
<dbReference type="PANTHER" id="PTHR30146:SF138">
    <property type="entry name" value="TRANSCRIPTIONAL REGULATORY PROTEIN"/>
    <property type="match status" value="1"/>
</dbReference>
<dbReference type="InterPro" id="IPR000843">
    <property type="entry name" value="HTH_LacI"/>
</dbReference>
<keyword evidence="2" id="KW-0238">DNA-binding</keyword>
<dbReference type="Pfam" id="PF00356">
    <property type="entry name" value="LacI"/>
    <property type="match status" value="1"/>
</dbReference>
<dbReference type="Gene3D" id="3.40.50.2300">
    <property type="match status" value="2"/>
</dbReference>
<dbReference type="GO" id="GO:0000976">
    <property type="term" value="F:transcription cis-regulatory region binding"/>
    <property type="evidence" value="ECO:0007669"/>
    <property type="project" value="TreeGrafter"/>
</dbReference>